<feature type="compositionally biased region" description="Polar residues" evidence="13">
    <location>
        <begin position="84"/>
        <end position="98"/>
    </location>
</feature>
<dbReference type="PROSITE" id="PS50952">
    <property type="entry name" value="KIX"/>
    <property type="match status" value="1"/>
</dbReference>
<evidence type="ECO:0000256" key="7">
    <source>
        <dbReference type="ARBA" id="ARBA00022853"/>
    </source>
</evidence>
<dbReference type="Gene3D" id="1.20.1020.10">
    <property type="entry name" value="TAZ domain"/>
    <property type="match status" value="2"/>
</dbReference>
<accession>A0A8W8LBV7</accession>
<keyword evidence="5 12" id="KW-0863">Zinc-finger</keyword>
<dbReference type="InterPro" id="IPR035898">
    <property type="entry name" value="TAZ_dom_sf"/>
</dbReference>
<evidence type="ECO:0000313" key="16">
    <source>
        <dbReference type="EnsemblMetazoa" id="G27430.10:cds"/>
    </source>
</evidence>
<reference evidence="16" key="1">
    <citation type="submission" date="2022-08" db="UniProtKB">
        <authorList>
            <consortium name="EnsemblMetazoa"/>
        </authorList>
    </citation>
    <scope>IDENTIFICATION</scope>
    <source>
        <strain evidence="16">05x7-T-G4-1.051#20</strain>
    </source>
</reference>
<evidence type="ECO:0000256" key="5">
    <source>
        <dbReference type="ARBA" id="ARBA00022771"/>
    </source>
</evidence>
<dbReference type="GO" id="GO:0000123">
    <property type="term" value="C:histone acetyltransferase complex"/>
    <property type="evidence" value="ECO:0007669"/>
    <property type="project" value="TreeGrafter"/>
</dbReference>
<keyword evidence="6 12" id="KW-0862">Zinc</keyword>
<evidence type="ECO:0000256" key="2">
    <source>
        <dbReference type="ARBA" id="ARBA00013184"/>
    </source>
</evidence>
<keyword evidence="10" id="KW-0539">Nucleus</keyword>
<feature type="domain" description="TAZ-type" evidence="14">
    <location>
        <begin position="87"/>
        <end position="168"/>
    </location>
</feature>
<dbReference type="InterPro" id="IPR003101">
    <property type="entry name" value="KIX_dom"/>
</dbReference>
<keyword evidence="17" id="KW-1185">Reference proteome</keyword>
<evidence type="ECO:0000256" key="3">
    <source>
        <dbReference type="ARBA" id="ARBA00022679"/>
    </source>
</evidence>
<evidence type="ECO:0000256" key="13">
    <source>
        <dbReference type="SAM" id="MobiDB-lite"/>
    </source>
</evidence>
<dbReference type="InterPro" id="IPR013178">
    <property type="entry name" value="Histone_AcTrfase_Rtt109/CBP"/>
</dbReference>
<dbReference type="EC" id="2.3.1.48" evidence="2"/>
<feature type="domain" description="KIX" evidence="15">
    <location>
        <begin position="401"/>
        <end position="480"/>
    </location>
</feature>
<dbReference type="SUPFAM" id="SSF47040">
    <property type="entry name" value="Kix domain of CBP (creb binding protein)"/>
    <property type="match status" value="1"/>
</dbReference>
<dbReference type="Proteomes" id="UP000005408">
    <property type="component" value="Unassembled WGS sequence"/>
</dbReference>
<keyword evidence="7" id="KW-0156">Chromatin regulator</keyword>
<dbReference type="Pfam" id="PF02135">
    <property type="entry name" value="zf-TAZ"/>
    <property type="match status" value="2"/>
</dbReference>
<keyword evidence="4 12" id="KW-0479">Metal-binding</keyword>
<evidence type="ECO:0000259" key="15">
    <source>
        <dbReference type="PROSITE" id="PS50952"/>
    </source>
</evidence>
<dbReference type="SUPFAM" id="SSF57933">
    <property type="entry name" value="TAZ domain"/>
    <property type="match status" value="2"/>
</dbReference>
<dbReference type="PROSITE" id="PS50134">
    <property type="entry name" value="ZF_TAZ"/>
    <property type="match status" value="2"/>
</dbReference>
<dbReference type="AlphaFoldDB" id="A0A8W8LBV7"/>
<evidence type="ECO:0000259" key="14">
    <source>
        <dbReference type="PROSITE" id="PS50134"/>
    </source>
</evidence>
<dbReference type="SMART" id="SM00551">
    <property type="entry name" value="ZnF_TAZ"/>
    <property type="match status" value="2"/>
</dbReference>
<dbReference type="PANTHER" id="PTHR13808:SF1">
    <property type="entry name" value="HISTONE ACETYLTRANSFERASE"/>
    <property type="match status" value="1"/>
</dbReference>
<evidence type="ECO:0000256" key="8">
    <source>
        <dbReference type="ARBA" id="ARBA00023015"/>
    </source>
</evidence>
<dbReference type="PANTHER" id="PTHR13808">
    <property type="entry name" value="CBP/P300-RELATED"/>
    <property type="match status" value="1"/>
</dbReference>
<organism evidence="16 17">
    <name type="scientific">Magallana gigas</name>
    <name type="common">Pacific oyster</name>
    <name type="synonym">Crassostrea gigas</name>
    <dbReference type="NCBI Taxonomy" id="29159"/>
    <lineage>
        <taxon>Eukaryota</taxon>
        <taxon>Metazoa</taxon>
        <taxon>Spiralia</taxon>
        <taxon>Lophotrochozoa</taxon>
        <taxon>Mollusca</taxon>
        <taxon>Bivalvia</taxon>
        <taxon>Autobranchia</taxon>
        <taxon>Pteriomorphia</taxon>
        <taxon>Ostreida</taxon>
        <taxon>Ostreoidea</taxon>
        <taxon>Ostreidae</taxon>
        <taxon>Magallana</taxon>
    </lineage>
</organism>
<dbReference type="GO" id="GO:0004402">
    <property type="term" value="F:histone acetyltransferase activity"/>
    <property type="evidence" value="ECO:0007669"/>
    <property type="project" value="InterPro"/>
</dbReference>
<dbReference type="EnsemblMetazoa" id="G27430.10">
    <property type="protein sequence ID" value="G27430.10:cds"/>
    <property type="gene ID" value="G27430"/>
</dbReference>
<name>A0A8W8LBV7_MAGGI</name>
<evidence type="ECO:0000256" key="6">
    <source>
        <dbReference type="ARBA" id="ARBA00022833"/>
    </source>
</evidence>
<comment type="catalytic activity">
    <reaction evidence="11">
        <text>L-lysyl-[protein] + acetyl-CoA = N(6)-acetyl-L-lysyl-[protein] + CoA + H(+)</text>
        <dbReference type="Rhea" id="RHEA:45948"/>
        <dbReference type="Rhea" id="RHEA-COMP:9752"/>
        <dbReference type="Rhea" id="RHEA-COMP:10731"/>
        <dbReference type="ChEBI" id="CHEBI:15378"/>
        <dbReference type="ChEBI" id="CHEBI:29969"/>
        <dbReference type="ChEBI" id="CHEBI:57287"/>
        <dbReference type="ChEBI" id="CHEBI:57288"/>
        <dbReference type="ChEBI" id="CHEBI:61930"/>
        <dbReference type="EC" id="2.3.1.48"/>
    </reaction>
</comment>
<dbReference type="GO" id="GO:0005667">
    <property type="term" value="C:transcription regulator complex"/>
    <property type="evidence" value="ECO:0007669"/>
    <property type="project" value="TreeGrafter"/>
</dbReference>
<dbReference type="FunFam" id="1.20.1020.10:FF:000002">
    <property type="entry name" value="E1A binding protein p300"/>
    <property type="match status" value="1"/>
</dbReference>
<comment type="subcellular location">
    <subcellularLocation>
        <location evidence="1">Nucleus</location>
    </subcellularLocation>
</comment>
<evidence type="ECO:0000313" key="17">
    <source>
        <dbReference type="Proteomes" id="UP000005408"/>
    </source>
</evidence>
<proteinExistence type="predicted"/>
<feature type="zinc finger region" description="TAZ-type" evidence="12">
    <location>
        <begin position="87"/>
        <end position="168"/>
    </location>
</feature>
<feature type="domain" description="TAZ-type" evidence="14">
    <location>
        <begin position="278"/>
        <end position="362"/>
    </location>
</feature>
<dbReference type="GO" id="GO:0045944">
    <property type="term" value="P:positive regulation of transcription by RNA polymerase II"/>
    <property type="evidence" value="ECO:0007669"/>
    <property type="project" value="TreeGrafter"/>
</dbReference>
<evidence type="ECO:0000256" key="1">
    <source>
        <dbReference type="ARBA" id="ARBA00004123"/>
    </source>
</evidence>
<dbReference type="Pfam" id="PF02172">
    <property type="entry name" value="KIX"/>
    <property type="match status" value="1"/>
</dbReference>
<dbReference type="InterPro" id="IPR000197">
    <property type="entry name" value="Znf_TAZ"/>
</dbReference>
<evidence type="ECO:0000256" key="12">
    <source>
        <dbReference type="PROSITE-ProRule" id="PRU00203"/>
    </source>
</evidence>
<dbReference type="InterPro" id="IPR036529">
    <property type="entry name" value="KIX_dom_sf"/>
</dbReference>
<dbReference type="GO" id="GO:0008270">
    <property type="term" value="F:zinc ion binding"/>
    <property type="evidence" value="ECO:0007669"/>
    <property type="project" value="UniProtKB-KW"/>
</dbReference>
<dbReference type="Gene3D" id="1.10.246.20">
    <property type="entry name" value="Coactivator CBP, KIX domain"/>
    <property type="match status" value="1"/>
</dbReference>
<keyword evidence="3" id="KW-0808">Transferase</keyword>
<keyword evidence="8" id="KW-0805">Transcription regulation</keyword>
<evidence type="ECO:0000256" key="10">
    <source>
        <dbReference type="ARBA" id="ARBA00023242"/>
    </source>
</evidence>
<dbReference type="GO" id="GO:0005634">
    <property type="term" value="C:nucleus"/>
    <property type="evidence" value="ECO:0007669"/>
    <property type="project" value="UniProtKB-SubCell"/>
</dbReference>
<feature type="region of interest" description="Disordered" evidence="13">
    <location>
        <begin position="82"/>
        <end position="102"/>
    </location>
</feature>
<evidence type="ECO:0000256" key="9">
    <source>
        <dbReference type="ARBA" id="ARBA00023163"/>
    </source>
</evidence>
<dbReference type="GO" id="GO:0003713">
    <property type="term" value="F:transcription coactivator activity"/>
    <property type="evidence" value="ECO:0007669"/>
    <property type="project" value="TreeGrafter"/>
</dbReference>
<feature type="zinc finger region" description="TAZ-type" evidence="12">
    <location>
        <begin position="278"/>
        <end position="362"/>
    </location>
</feature>
<evidence type="ECO:0000256" key="11">
    <source>
        <dbReference type="ARBA" id="ARBA00048017"/>
    </source>
</evidence>
<sequence length="496" mass="55109">MANQSESNDEDFNNLSNNYENVDTIHDEPVESSDQNGTMDNFSHSIEYQSLVSMSDINRQPQINTGELVTGPTINMGGMPGASANLTPGATGAQQPPTGDQEKSKLIQHTSGEVCSLPHCRTKVNDLNHMTTCNAGKSCQDAHCASSRQTITHWIYCTGNECPVCLPLKHAQKKDKTRQNLSNPSDFNDSYNMHDNVNTLDDELVGSSDQNGRKTNSGYSIEYPSRMPMFPITNTVVQPQMNPGGIVAGPATNIGGIPGANANLTPGATGTQQPPTADPEKRKLIQQQLVLLLHAHKCQRRQQTNGEVCSLPHCRTMKNVLNHLTTCNAGKSCRVAHCASSRQIITHWKNCTRDDCPVCLPLKHAQKTDRTGQNPSNPSWYTTPPSMDQHKSQHIAVNTNSYSKEWHQSVTQDIRHHLVVKVIKEIFPNPGPAALMDKRMNNLVAYVRRVEGDMYDTANSRKELEERIQQDTGTRQEQEAKTWQFVRIKESTHLIR</sequence>
<evidence type="ECO:0000256" key="4">
    <source>
        <dbReference type="ARBA" id="ARBA00022723"/>
    </source>
</evidence>
<protein>
    <recommendedName>
        <fullName evidence="2">histone acetyltransferase</fullName>
        <ecNumber evidence="2">2.3.1.48</ecNumber>
    </recommendedName>
</protein>
<dbReference type="GO" id="GO:0031490">
    <property type="term" value="F:chromatin DNA binding"/>
    <property type="evidence" value="ECO:0007669"/>
    <property type="project" value="TreeGrafter"/>
</dbReference>
<keyword evidence="9" id="KW-0804">Transcription</keyword>